<dbReference type="InterPro" id="IPR057962">
    <property type="entry name" value="SPT23_MGA2_DBD"/>
</dbReference>
<dbReference type="VEuPathDB" id="FungiDB:AMAG_13941"/>
<dbReference type="STRING" id="578462.A0A0L0T2W1"/>
<reference evidence="4 5" key="1">
    <citation type="submission" date="2009-11" db="EMBL/GenBank/DDBJ databases">
        <title>Annotation of Allomyces macrogynus ATCC 38327.</title>
        <authorList>
            <consortium name="The Broad Institute Genome Sequencing Platform"/>
            <person name="Russ C."/>
            <person name="Cuomo C."/>
            <person name="Burger G."/>
            <person name="Gray M.W."/>
            <person name="Holland P.W.H."/>
            <person name="King N."/>
            <person name="Lang F.B.F."/>
            <person name="Roger A.J."/>
            <person name="Ruiz-Trillo I."/>
            <person name="Young S.K."/>
            <person name="Zeng Q."/>
            <person name="Gargeya S."/>
            <person name="Fitzgerald M."/>
            <person name="Haas B."/>
            <person name="Abouelleil A."/>
            <person name="Alvarado L."/>
            <person name="Arachchi H.M."/>
            <person name="Berlin A."/>
            <person name="Chapman S.B."/>
            <person name="Gearin G."/>
            <person name="Goldberg J."/>
            <person name="Griggs A."/>
            <person name="Gujja S."/>
            <person name="Hansen M."/>
            <person name="Heiman D."/>
            <person name="Howarth C."/>
            <person name="Larimer J."/>
            <person name="Lui A."/>
            <person name="MacDonald P.J.P."/>
            <person name="McCowen C."/>
            <person name="Montmayeur A."/>
            <person name="Murphy C."/>
            <person name="Neiman D."/>
            <person name="Pearson M."/>
            <person name="Priest M."/>
            <person name="Roberts A."/>
            <person name="Saif S."/>
            <person name="Shea T."/>
            <person name="Sisk P."/>
            <person name="Stolte C."/>
            <person name="Sykes S."/>
            <person name="Wortman J."/>
            <person name="Nusbaum C."/>
            <person name="Birren B."/>
        </authorList>
    </citation>
    <scope>NUCLEOTIDE SEQUENCE [LARGE SCALE GENOMIC DNA]</scope>
    <source>
        <strain evidence="4 5">ATCC 38327</strain>
    </source>
</reference>
<dbReference type="EMBL" id="GG745359">
    <property type="protein sequence ID" value="KNE69071.1"/>
    <property type="molecule type" value="Genomic_DNA"/>
</dbReference>
<feature type="region of interest" description="Disordered" evidence="2">
    <location>
        <begin position="361"/>
        <end position="391"/>
    </location>
</feature>
<dbReference type="InterPro" id="IPR013783">
    <property type="entry name" value="Ig-like_fold"/>
</dbReference>
<dbReference type="Pfam" id="PF25603">
    <property type="entry name" value="SPT23_MGA2_DBD"/>
    <property type="match status" value="1"/>
</dbReference>
<protein>
    <recommendedName>
        <fullName evidence="3">IPT/TIG domain-containing protein</fullName>
    </recommendedName>
</protein>
<dbReference type="PANTHER" id="PTHR13037">
    <property type="entry name" value="FORMIN"/>
    <property type="match status" value="1"/>
</dbReference>
<evidence type="ECO:0000313" key="5">
    <source>
        <dbReference type="Proteomes" id="UP000054350"/>
    </source>
</evidence>
<dbReference type="Pfam" id="PF01833">
    <property type="entry name" value="TIG"/>
    <property type="match status" value="1"/>
</dbReference>
<proteinExistence type="predicted"/>
<keyword evidence="5" id="KW-1185">Reference proteome</keyword>
<feature type="region of interest" description="Disordered" evidence="2">
    <location>
        <begin position="1"/>
        <end position="50"/>
    </location>
</feature>
<reference evidence="5" key="2">
    <citation type="submission" date="2009-11" db="EMBL/GenBank/DDBJ databases">
        <title>The Genome Sequence of Allomyces macrogynus strain ATCC 38327.</title>
        <authorList>
            <consortium name="The Broad Institute Genome Sequencing Platform"/>
            <person name="Russ C."/>
            <person name="Cuomo C."/>
            <person name="Shea T."/>
            <person name="Young S.K."/>
            <person name="Zeng Q."/>
            <person name="Koehrsen M."/>
            <person name="Haas B."/>
            <person name="Borodovsky M."/>
            <person name="Guigo R."/>
            <person name="Alvarado L."/>
            <person name="Berlin A."/>
            <person name="Borenstein D."/>
            <person name="Chen Z."/>
            <person name="Engels R."/>
            <person name="Freedman E."/>
            <person name="Gellesch M."/>
            <person name="Goldberg J."/>
            <person name="Griggs A."/>
            <person name="Gujja S."/>
            <person name="Heiman D."/>
            <person name="Hepburn T."/>
            <person name="Howarth C."/>
            <person name="Jen D."/>
            <person name="Larson L."/>
            <person name="Lewis B."/>
            <person name="Mehta T."/>
            <person name="Park D."/>
            <person name="Pearson M."/>
            <person name="Roberts A."/>
            <person name="Saif S."/>
            <person name="Shenoy N."/>
            <person name="Sisk P."/>
            <person name="Stolte C."/>
            <person name="Sykes S."/>
            <person name="Walk T."/>
            <person name="White J."/>
            <person name="Yandava C."/>
            <person name="Burger G."/>
            <person name="Gray M.W."/>
            <person name="Holland P.W.H."/>
            <person name="King N."/>
            <person name="Lang F.B.F."/>
            <person name="Roger A.J."/>
            <person name="Ruiz-Trillo I."/>
            <person name="Lander E."/>
            <person name="Nusbaum C."/>
        </authorList>
    </citation>
    <scope>NUCLEOTIDE SEQUENCE [LARGE SCALE GENOMIC DNA]</scope>
    <source>
        <strain evidence="5">ATCC 38327</strain>
    </source>
</reference>
<dbReference type="InterPro" id="IPR014756">
    <property type="entry name" value="Ig_E-set"/>
</dbReference>
<dbReference type="OrthoDB" id="71307at2759"/>
<feature type="compositionally biased region" description="Pro residues" evidence="2">
    <location>
        <begin position="371"/>
        <end position="381"/>
    </location>
</feature>
<feature type="compositionally biased region" description="Pro residues" evidence="2">
    <location>
        <begin position="16"/>
        <end position="25"/>
    </location>
</feature>
<evidence type="ECO:0000256" key="2">
    <source>
        <dbReference type="SAM" id="MobiDB-lite"/>
    </source>
</evidence>
<name>A0A0L0T2W1_ALLM3</name>
<gene>
    <name evidence="4" type="ORF">AMAG_13941</name>
</gene>
<evidence type="ECO:0000313" key="4">
    <source>
        <dbReference type="EMBL" id="KNE69071.1"/>
    </source>
</evidence>
<feature type="region of interest" description="Disordered" evidence="2">
    <location>
        <begin position="118"/>
        <end position="140"/>
    </location>
</feature>
<organism evidence="4 5">
    <name type="scientific">Allomyces macrogynus (strain ATCC 38327)</name>
    <name type="common">Allomyces javanicus var. macrogynus</name>
    <dbReference type="NCBI Taxonomy" id="578462"/>
    <lineage>
        <taxon>Eukaryota</taxon>
        <taxon>Fungi</taxon>
        <taxon>Fungi incertae sedis</taxon>
        <taxon>Blastocladiomycota</taxon>
        <taxon>Blastocladiomycetes</taxon>
        <taxon>Blastocladiales</taxon>
        <taxon>Blastocladiaceae</taxon>
        <taxon>Allomyces</taxon>
    </lineage>
</organism>
<dbReference type="eggNOG" id="KOG3836">
    <property type="taxonomic scope" value="Eukaryota"/>
</dbReference>
<sequence length="1000" mass="103909">MQRKKTTPATAAPGAPTAPPSPPPSVGGSPRGLAATPSVPPLSDDSSTPSADLMMSERKILLVNAPPDLDVSTGDVALPIRIPCYCRHHKEKVGFIVKFEIRDTRGARLACAQTPPINITDDHKSVNKAKRQQELARRQEMQQQQQFHHHLLHQHAAAASGGPGDGGNLSSSATQFGAPEIALLTTAGTIPLMPPPLAAPAAPTSLKRDRDQVDDSAMVDASLLGNAMYLSAATTQPPTTSAPAAVNPLGMSSFLDVAGHAPSTAAASPAGMADPLAHLGLGMNAMPLFDASILQHLNASASPPPPGDDPVRKRPRTESTHPSPMVQDVPMTPTSMAAASAVTSPPAHVFSFGTPPTLAVHSLAPNAGPATSPPPPQPPVTTMPAVSAPAAAQQPLSNDLIAGLLGGARIFAPNGGGLDAVTLLQLAAAQQQQQQQQQRQPAPASVKSPGPATHMLSLGKGVAGTPLVAQLPKIDRVIPAEGPVHGGIEVTVLGSGFNESLTVQFGDALATSTTYWSPNTLVCVLPPAAQPGTVPVTIKQVHDLGLSTGQETVTFTYRDESDRALLELALTLIGLNLNGNVDNPHSIASRIVATYSSFAPNVTASAAAGTSPSSGTMHTASSPRIDMANLAQRLGLVSAEPLEDRMMRAMAVLVAISQTRTSGRAVATIPAELTAQLGATRHPVTGQSLLHLAARLRMPRLVAWLVHVAQVDRHARDKCRMTALDVAQLVRWPAGAALLLADPVEASGDAESAVVALPPPMHVAPRSAPAAPKVVDPPTTTLRHQPAPYVFGGVDATAVARSASPPPPPPFKVKAITPPPSPPLTGIDPWRAKAREAMDEARAAFQRRIRPPGASLTGLHIHAKLEQFAGHPFSAIFVRLAAVAVLLLVVRAQLAAHPDLAALRGAVRDQLPAWEFPALEFDAATGVRVAGTAVPVPPPPAAAEKEGGERQVRGDAPHRARWRQEVEHLWAGDGAVGAAGGRADAEDIWEMGRAWRFAVS</sequence>
<evidence type="ECO:0000259" key="3">
    <source>
        <dbReference type="SMART" id="SM00429"/>
    </source>
</evidence>
<feature type="region of interest" description="Disordered" evidence="2">
    <location>
        <begin position="297"/>
        <end position="340"/>
    </location>
</feature>
<feature type="region of interest" description="Disordered" evidence="2">
    <location>
        <begin position="432"/>
        <end position="453"/>
    </location>
</feature>
<dbReference type="Proteomes" id="UP000054350">
    <property type="component" value="Unassembled WGS sequence"/>
</dbReference>
<feature type="compositionally biased region" description="Basic and acidic residues" evidence="2">
    <location>
        <begin position="309"/>
        <end position="319"/>
    </location>
</feature>
<evidence type="ECO:0000256" key="1">
    <source>
        <dbReference type="ARBA" id="ARBA00022581"/>
    </source>
</evidence>
<feature type="compositionally biased region" description="Low complexity" evidence="2">
    <location>
        <begin position="382"/>
        <end position="391"/>
    </location>
</feature>
<dbReference type="SUPFAM" id="SSF81296">
    <property type="entry name" value="E set domains"/>
    <property type="match status" value="1"/>
</dbReference>
<accession>A0A0L0T2W1</accession>
<dbReference type="PANTHER" id="PTHR13037:SF24">
    <property type="entry name" value="POLYCOMB PROTEIN PCL-RELATED"/>
    <property type="match status" value="1"/>
</dbReference>
<keyword evidence="1" id="KW-0945">Host-virus interaction</keyword>
<dbReference type="CDD" id="cd00102">
    <property type="entry name" value="IPT"/>
    <property type="match status" value="1"/>
</dbReference>
<dbReference type="InterPro" id="IPR002909">
    <property type="entry name" value="IPT_dom"/>
</dbReference>
<dbReference type="AlphaFoldDB" id="A0A0L0T2W1"/>
<feature type="domain" description="IPT/TIG" evidence="3">
    <location>
        <begin position="471"/>
        <end position="558"/>
    </location>
</feature>
<dbReference type="SMART" id="SM00429">
    <property type="entry name" value="IPT"/>
    <property type="match status" value="1"/>
</dbReference>
<feature type="compositionally biased region" description="Basic and acidic residues" evidence="2">
    <location>
        <begin position="120"/>
        <end position="140"/>
    </location>
</feature>
<dbReference type="Gene3D" id="2.60.40.10">
    <property type="entry name" value="Immunoglobulins"/>
    <property type="match status" value="1"/>
</dbReference>